<keyword evidence="2" id="KW-1185">Reference proteome</keyword>
<accession>A0ACC3U160</accession>
<protein>
    <submittedName>
        <fullName evidence="1">Histidinol dehydrogenase-domain-containing protein</fullName>
    </submittedName>
</protein>
<dbReference type="Proteomes" id="UP001489719">
    <property type="component" value="Unassembled WGS sequence"/>
</dbReference>
<sequence>MTFPLLPLLAPCNIALTPDLSVVGNTLIGPVSTSQDVATVKDYISTNFGLVEFSVQVTSAIDIDDVISLLDAGADAVFPETDEQATALFEIGVPGSRVVFPSEDYDDIKGVCVTSSDATPDLASKLSKSVLADGAGNKKLYVTFPATPTLEQVKQITALPAIPIIPVEALTTDPAATDKLPLAAIFCSALTTDRPDGYFSTLVVDTQGVALGLVYSSEESIAQAIKARAGVYQSRKRGLWFKGATSGAVQTLIRLELDCDGDCVKFVVEQAGKGFCHLDTTTCFGKSGGVPALERTLVSRLENAPAGSYTRRLFNDEKLLSAKIMEEAEELTTAKSKDEIAWEFADLLYFGMTRAVQAGVSWADVERNLDSKAKKITRRKGDAKQKWIDAGKKTPEAPEKSVPNTESTNSSTTVNGAVKLASNGGSTGRIQLTRVDVSEISESELTDLLRRPAQKNANIMNLVGPIVEEVRTRGDAALLEFTAKFEKAKLKSPVLNAPFPPELMELDQETKDAIDLSFENVRKFHAGQLESAPLVVETVPGVVCSRFSRPIESVGLYVPGGTAILPSTALMLGVPALVAGCKNIIFASPPRSDGTLTPEVVYVAHKVGAAAIVLAGGAQAVAAMAYGTESVPKVNKILGPGNQFVTAAKMLVQNDTSALVSIDMPAGPSEVLVVADKKANPAFVASDLLSQAEHGVDSQVILIAVDMDETELQAIEDEVHEQAMRLPRVEIVRGAIAHSRTFQVKTVEQAIALSNKYAPEHLILQLENASKYVDLVQHAGSVFVGAWSPESCGDYSSGTNHTLPTYGYATVYSGVNTHSFMKHLTSQELTPEGLKTIGGAVVRLATVEGLDAHGNAVRVRLEHLAK</sequence>
<comment type="caution">
    <text evidence="1">The sequence shown here is derived from an EMBL/GenBank/DDBJ whole genome shotgun (WGS) entry which is preliminary data.</text>
</comment>
<evidence type="ECO:0000313" key="2">
    <source>
        <dbReference type="Proteomes" id="UP001489719"/>
    </source>
</evidence>
<name>A0ACC3U160_9ASCO</name>
<organism evidence="1 2">
    <name type="scientific">Lipomyces orientalis</name>
    <dbReference type="NCBI Taxonomy" id="1233043"/>
    <lineage>
        <taxon>Eukaryota</taxon>
        <taxon>Fungi</taxon>
        <taxon>Dikarya</taxon>
        <taxon>Ascomycota</taxon>
        <taxon>Saccharomycotina</taxon>
        <taxon>Lipomycetes</taxon>
        <taxon>Lipomycetales</taxon>
        <taxon>Lipomycetaceae</taxon>
        <taxon>Lipomyces</taxon>
    </lineage>
</organism>
<dbReference type="EMBL" id="MU970035">
    <property type="protein sequence ID" value="KAK9326228.1"/>
    <property type="molecule type" value="Genomic_DNA"/>
</dbReference>
<evidence type="ECO:0000313" key="1">
    <source>
        <dbReference type="EMBL" id="KAK9326228.1"/>
    </source>
</evidence>
<proteinExistence type="predicted"/>
<gene>
    <name evidence="1" type="ORF">V1517DRAFT_71376</name>
</gene>
<reference evidence="2" key="1">
    <citation type="journal article" date="2024" name="Front. Bioeng. Biotechnol.">
        <title>Genome-scale model development and genomic sequencing of the oleaginous clade Lipomyces.</title>
        <authorList>
            <person name="Czajka J.J."/>
            <person name="Han Y."/>
            <person name="Kim J."/>
            <person name="Mondo S.J."/>
            <person name="Hofstad B.A."/>
            <person name="Robles A."/>
            <person name="Haridas S."/>
            <person name="Riley R."/>
            <person name="LaButti K."/>
            <person name="Pangilinan J."/>
            <person name="Andreopoulos W."/>
            <person name="Lipzen A."/>
            <person name="Yan J."/>
            <person name="Wang M."/>
            <person name="Ng V."/>
            <person name="Grigoriev I.V."/>
            <person name="Spatafora J.W."/>
            <person name="Magnuson J.K."/>
            <person name="Baker S.E."/>
            <person name="Pomraning K.R."/>
        </authorList>
    </citation>
    <scope>NUCLEOTIDE SEQUENCE [LARGE SCALE GENOMIC DNA]</scope>
    <source>
        <strain evidence="2">CBS 10300</strain>
    </source>
</reference>